<organism evidence="1">
    <name type="scientific">marine metagenome</name>
    <dbReference type="NCBI Taxonomy" id="408172"/>
    <lineage>
        <taxon>unclassified sequences</taxon>
        <taxon>metagenomes</taxon>
        <taxon>ecological metagenomes</taxon>
    </lineage>
</organism>
<evidence type="ECO:0000313" key="1">
    <source>
        <dbReference type="EMBL" id="SVE52935.1"/>
    </source>
</evidence>
<reference evidence="1" key="1">
    <citation type="submission" date="2018-05" db="EMBL/GenBank/DDBJ databases">
        <authorList>
            <person name="Lanie J.A."/>
            <person name="Ng W.-L."/>
            <person name="Kazmierczak K.M."/>
            <person name="Andrzejewski T.M."/>
            <person name="Davidsen T.M."/>
            <person name="Wayne K.J."/>
            <person name="Tettelin H."/>
            <person name="Glass J.I."/>
            <person name="Rusch D."/>
            <person name="Podicherti R."/>
            <person name="Tsui H.-C.T."/>
            <person name="Winkler M.E."/>
        </authorList>
    </citation>
    <scope>NUCLEOTIDE SEQUENCE</scope>
</reference>
<sequence length="27" mass="3138">MTGLYVRHDQKMHFRLLQVICGEGSFA</sequence>
<feature type="non-terminal residue" evidence="1">
    <location>
        <position position="27"/>
    </location>
</feature>
<dbReference type="EMBL" id="UINC01223648">
    <property type="protein sequence ID" value="SVE52935.1"/>
    <property type="molecule type" value="Genomic_DNA"/>
</dbReference>
<gene>
    <name evidence="1" type="ORF">METZ01_LOCUS505789</name>
</gene>
<accession>A0A383E967</accession>
<proteinExistence type="predicted"/>
<name>A0A383E967_9ZZZZ</name>
<protein>
    <submittedName>
        <fullName evidence="1">Uncharacterized protein</fullName>
    </submittedName>
</protein>
<dbReference type="AlphaFoldDB" id="A0A383E967"/>